<evidence type="ECO:0000313" key="1">
    <source>
        <dbReference type="EMBL" id="BCO26558.1"/>
    </source>
</evidence>
<gene>
    <name evidence="1" type="ORF">MIZ03_1441</name>
</gene>
<name>A0ABM7MJU7_9BURK</name>
<proteinExistence type="predicted"/>
<reference evidence="1 2" key="1">
    <citation type="journal article" date="2021" name="Microbiol. Spectr.">
        <title>A Single Bacterium Capable of Oxidation and Reduction of Iron at Circumneutral pH.</title>
        <authorList>
            <person name="Kato S."/>
            <person name="Ohkuma M."/>
        </authorList>
    </citation>
    <scope>NUCLEOTIDE SEQUENCE [LARGE SCALE GENOMIC DNA]</scope>
    <source>
        <strain evidence="1 2">MIZ03</strain>
    </source>
</reference>
<dbReference type="Proteomes" id="UP000824366">
    <property type="component" value="Chromosome"/>
</dbReference>
<dbReference type="EMBL" id="AP024238">
    <property type="protein sequence ID" value="BCO26558.1"/>
    <property type="molecule type" value="Genomic_DNA"/>
</dbReference>
<sequence length="93" mass="10832">MSAMMQVNKSIDADSQQQKAASLLVLVVRSSSRFIPREKIIEKSNRTSYCNLSIRLCDVQANSRWIHRTTSNGNRQWSFRRWNEGSAIRSYEH</sequence>
<evidence type="ECO:0000313" key="2">
    <source>
        <dbReference type="Proteomes" id="UP000824366"/>
    </source>
</evidence>
<accession>A0ABM7MJU7</accession>
<organism evidence="1 2">
    <name type="scientific">Rhodoferax lithotrophicus</name>
    <dbReference type="NCBI Taxonomy" id="2798804"/>
    <lineage>
        <taxon>Bacteria</taxon>
        <taxon>Pseudomonadati</taxon>
        <taxon>Pseudomonadota</taxon>
        <taxon>Betaproteobacteria</taxon>
        <taxon>Burkholderiales</taxon>
        <taxon>Comamonadaceae</taxon>
        <taxon>Rhodoferax</taxon>
    </lineage>
</organism>
<keyword evidence="2" id="KW-1185">Reference proteome</keyword>
<protein>
    <submittedName>
        <fullName evidence="1">Uncharacterized protein</fullName>
    </submittedName>
</protein>